<dbReference type="Gene3D" id="1.20.1070.10">
    <property type="entry name" value="Rhodopsin 7-helix transmembrane proteins"/>
    <property type="match status" value="1"/>
</dbReference>
<evidence type="ECO:0000256" key="4">
    <source>
        <dbReference type="ARBA" id="ARBA00023136"/>
    </source>
</evidence>
<evidence type="ECO:0000256" key="5">
    <source>
        <dbReference type="SAM" id="Phobius"/>
    </source>
</evidence>
<dbReference type="WBParaSite" id="TCNE_0001776601-mRNA-1">
    <property type="protein sequence ID" value="TCNE_0001776601-mRNA-1"/>
    <property type="gene ID" value="TCNE_0001776601"/>
</dbReference>
<feature type="domain" description="G-protein coupled receptors family 1 profile" evidence="6">
    <location>
        <begin position="20"/>
        <end position="301"/>
    </location>
</feature>
<dbReference type="InterPro" id="IPR017452">
    <property type="entry name" value="GPCR_Rhodpsn_7TM"/>
</dbReference>
<evidence type="ECO:0000256" key="2">
    <source>
        <dbReference type="ARBA" id="ARBA00022692"/>
    </source>
</evidence>
<evidence type="ECO:0000256" key="1">
    <source>
        <dbReference type="ARBA" id="ARBA00004370"/>
    </source>
</evidence>
<dbReference type="InterPro" id="IPR052954">
    <property type="entry name" value="GPCR-Ligand_Int"/>
</dbReference>
<organism evidence="8 9">
    <name type="scientific">Toxocara canis</name>
    <name type="common">Canine roundworm</name>
    <dbReference type="NCBI Taxonomy" id="6265"/>
    <lineage>
        <taxon>Eukaryota</taxon>
        <taxon>Metazoa</taxon>
        <taxon>Ecdysozoa</taxon>
        <taxon>Nematoda</taxon>
        <taxon>Chromadorea</taxon>
        <taxon>Rhabditida</taxon>
        <taxon>Spirurina</taxon>
        <taxon>Ascaridomorpha</taxon>
        <taxon>Ascaridoidea</taxon>
        <taxon>Toxocaridae</taxon>
        <taxon>Toxocara</taxon>
    </lineage>
</organism>
<keyword evidence="4 5" id="KW-0472">Membrane</keyword>
<sequence>MSSVLNGPITAFVVAVGVLLNFLTISTLLRIQRRRGAKRQSVRECIRPPVIYTYFFWIAYTDSALLISALLMYCLPALLDGSFETYVRFFPACYMLSNATLTASVWLMCAMMYDRYRALCRPLYQRISFHNRRSPTRRVHVVCIMMLLLGLIYSLPRLFELSVVSVQDTLRVIQTSLVSNRFYMVGYRIVGGLLFYSLLPYVILSVISARVSYAVHRASVKRRTISKYCRKSLRSQSSDSERILLVIMAKFLISRLLPTALDITEHIIGQENFLLSSTVTTVVDICDLIVVLASATNFFIYCALSRSFRRSLTSQCYFDCLPIRRRSHKSNSVSLVNKGSA</sequence>
<feature type="transmembrane region" description="Helical" evidence="5">
    <location>
        <begin position="12"/>
        <end position="31"/>
    </location>
</feature>
<name>A0A183VAJ5_TOXCA</name>
<feature type="transmembrane region" description="Helical" evidence="5">
    <location>
        <begin position="52"/>
        <end position="79"/>
    </location>
</feature>
<reference evidence="7 8" key="2">
    <citation type="submission" date="2018-11" db="EMBL/GenBank/DDBJ databases">
        <authorList>
            <consortium name="Pathogen Informatics"/>
        </authorList>
    </citation>
    <scope>NUCLEOTIDE SEQUENCE [LARGE SCALE GENOMIC DNA]</scope>
</reference>
<dbReference type="PRINTS" id="PR00237">
    <property type="entry name" value="GPCRRHODOPSN"/>
</dbReference>
<evidence type="ECO:0000259" key="6">
    <source>
        <dbReference type="PROSITE" id="PS50262"/>
    </source>
</evidence>
<accession>A0A183VAJ5</accession>
<dbReference type="EMBL" id="UYWY01024764">
    <property type="protein sequence ID" value="VDM49086.1"/>
    <property type="molecule type" value="Genomic_DNA"/>
</dbReference>
<evidence type="ECO:0000313" key="7">
    <source>
        <dbReference type="EMBL" id="VDM49086.1"/>
    </source>
</evidence>
<feature type="transmembrane region" description="Helical" evidence="5">
    <location>
        <begin position="193"/>
        <end position="213"/>
    </location>
</feature>
<dbReference type="PANTHER" id="PTHR46641">
    <property type="entry name" value="FMRFAMIDE RECEPTOR-RELATED"/>
    <property type="match status" value="1"/>
</dbReference>
<proteinExistence type="predicted"/>
<dbReference type="AlphaFoldDB" id="A0A183VAJ5"/>
<dbReference type="GO" id="GO:0016020">
    <property type="term" value="C:membrane"/>
    <property type="evidence" value="ECO:0007669"/>
    <property type="project" value="UniProtKB-SubCell"/>
</dbReference>
<dbReference type="PANTHER" id="PTHR46641:SF14">
    <property type="entry name" value="G-PROTEIN COUPLED RECEPTORS FAMILY 1 PROFILE DOMAIN-CONTAINING PROTEIN"/>
    <property type="match status" value="1"/>
</dbReference>
<evidence type="ECO:0000313" key="9">
    <source>
        <dbReference type="WBParaSite" id="TCNE_0001776601-mRNA-1"/>
    </source>
</evidence>
<dbReference type="CDD" id="cd14978">
    <property type="entry name" value="7tmA_FMRFamide_R-like"/>
    <property type="match status" value="1"/>
</dbReference>
<evidence type="ECO:0000313" key="8">
    <source>
        <dbReference type="Proteomes" id="UP000050794"/>
    </source>
</evidence>
<comment type="subcellular location">
    <subcellularLocation>
        <location evidence="1">Membrane</location>
    </subcellularLocation>
</comment>
<protein>
    <submittedName>
        <fullName evidence="9">FMRFamide receptor</fullName>
    </submittedName>
</protein>
<keyword evidence="8" id="KW-1185">Reference proteome</keyword>
<dbReference type="PROSITE" id="PS50262">
    <property type="entry name" value="G_PROTEIN_RECEP_F1_2"/>
    <property type="match status" value="1"/>
</dbReference>
<dbReference type="Proteomes" id="UP000050794">
    <property type="component" value="Unassembled WGS sequence"/>
</dbReference>
<dbReference type="Pfam" id="PF00001">
    <property type="entry name" value="7tm_1"/>
    <property type="match status" value="1"/>
</dbReference>
<feature type="transmembrane region" description="Helical" evidence="5">
    <location>
        <begin position="137"/>
        <end position="155"/>
    </location>
</feature>
<dbReference type="SUPFAM" id="SSF81321">
    <property type="entry name" value="Family A G protein-coupled receptor-like"/>
    <property type="match status" value="1"/>
</dbReference>
<gene>
    <name evidence="7" type="ORF">TCNE_LOCUS17765</name>
</gene>
<keyword evidence="2 5" id="KW-0812">Transmembrane</keyword>
<reference evidence="9" key="1">
    <citation type="submission" date="2016-06" db="UniProtKB">
        <authorList>
            <consortium name="WormBaseParasite"/>
        </authorList>
    </citation>
    <scope>IDENTIFICATION</scope>
</reference>
<keyword evidence="3 5" id="KW-1133">Transmembrane helix</keyword>
<dbReference type="InterPro" id="IPR000276">
    <property type="entry name" value="GPCR_Rhodpsn"/>
</dbReference>
<dbReference type="GO" id="GO:0004930">
    <property type="term" value="F:G protein-coupled receptor activity"/>
    <property type="evidence" value="ECO:0007669"/>
    <property type="project" value="InterPro"/>
</dbReference>
<evidence type="ECO:0000256" key="3">
    <source>
        <dbReference type="ARBA" id="ARBA00022989"/>
    </source>
</evidence>